<feature type="compositionally biased region" description="Polar residues" evidence="1">
    <location>
        <begin position="25"/>
        <end position="45"/>
    </location>
</feature>
<keyword evidence="4" id="KW-1185">Reference proteome</keyword>
<gene>
    <name evidence="3" type="ORF">GRS66_005573</name>
</gene>
<dbReference type="GO" id="GO:0005737">
    <property type="term" value="C:cytoplasm"/>
    <property type="evidence" value="ECO:0007669"/>
    <property type="project" value="TreeGrafter"/>
</dbReference>
<feature type="region of interest" description="Disordered" evidence="1">
    <location>
        <begin position="130"/>
        <end position="159"/>
    </location>
</feature>
<dbReference type="PANTHER" id="PTHR28040:SF1">
    <property type="entry name" value="PYRIDOXAMINE 5'-PHOSPHATE OXIDASE YLR456W HOMOLOG-RELATED"/>
    <property type="match status" value="1"/>
</dbReference>
<feature type="compositionally biased region" description="Polar residues" evidence="1">
    <location>
        <begin position="130"/>
        <end position="144"/>
    </location>
</feature>
<dbReference type="OrthoDB" id="4069534at2759"/>
<name>A0A6C1E1B7_SACPS</name>
<dbReference type="InterPro" id="IPR052841">
    <property type="entry name" value="PMP_oxidase-like"/>
</dbReference>
<feature type="region of interest" description="Disordered" evidence="1">
    <location>
        <begin position="218"/>
        <end position="239"/>
    </location>
</feature>
<protein>
    <recommendedName>
        <fullName evidence="2">Pyridoxamine 5'-phosphate oxidase N-terminal domain-containing protein</fullName>
    </recommendedName>
</protein>
<feature type="region of interest" description="Disordered" evidence="1">
    <location>
        <begin position="284"/>
        <end position="305"/>
    </location>
</feature>
<feature type="compositionally biased region" description="Basic and acidic residues" evidence="1">
    <location>
        <begin position="436"/>
        <end position="447"/>
    </location>
</feature>
<evidence type="ECO:0000313" key="4">
    <source>
        <dbReference type="Proteomes" id="UP000501346"/>
    </source>
</evidence>
<dbReference type="PANTHER" id="PTHR28040">
    <property type="entry name" value="PYRIDOXAMINE 5'-PHOSPHATE OXIDASE YLR456W HOMOLOG-RELATED"/>
    <property type="match status" value="1"/>
</dbReference>
<dbReference type="InterPro" id="IPR011576">
    <property type="entry name" value="Pyridox_Oxase_N"/>
</dbReference>
<feature type="compositionally biased region" description="Pro residues" evidence="1">
    <location>
        <begin position="293"/>
        <end position="302"/>
    </location>
</feature>
<reference evidence="3 4" key="1">
    <citation type="journal article" date="2019" name="BMC Genomics">
        <title>Chromosome level assembly and comparative genome analysis confirm lager-brewing yeasts originated from a single hybridization.</title>
        <authorList>
            <person name="Salazar A.N."/>
            <person name="Gorter de Vries A.R."/>
            <person name="van den Broek M."/>
            <person name="Brouwers N."/>
            <person name="de la Torre Cortes P."/>
            <person name="Kuijpers N.G.A."/>
            <person name="Daran J.G."/>
            <person name="Abeel T."/>
        </authorList>
    </citation>
    <scope>NUCLEOTIDE SEQUENCE [LARGE SCALE GENOMIC DNA]</scope>
    <source>
        <strain evidence="3 4">CBS 1483</strain>
    </source>
</reference>
<dbReference type="EMBL" id="CP048997">
    <property type="protein sequence ID" value="QID83126.1"/>
    <property type="molecule type" value="Genomic_DNA"/>
</dbReference>
<dbReference type="InterPro" id="IPR012349">
    <property type="entry name" value="Split_barrel_FMN-bd"/>
</dbReference>
<evidence type="ECO:0000256" key="1">
    <source>
        <dbReference type="SAM" id="MobiDB-lite"/>
    </source>
</evidence>
<dbReference type="Proteomes" id="UP000501346">
    <property type="component" value="Chromosome ScXVI"/>
</dbReference>
<dbReference type="GO" id="GO:0005634">
    <property type="term" value="C:nucleus"/>
    <property type="evidence" value="ECO:0007669"/>
    <property type="project" value="TreeGrafter"/>
</dbReference>
<accession>A0A6C1E1B7</accession>
<feature type="compositionally biased region" description="Pro residues" evidence="1">
    <location>
        <begin position="219"/>
        <end position="230"/>
    </location>
</feature>
<evidence type="ECO:0000259" key="2">
    <source>
        <dbReference type="Pfam" id="PF01243"/>
    </source>
</evidence>
<feature type="region of interest" description="Disordered" evidence="1">
    <location>
        <begin position="21"/>
        <end position="68"/>
    </location>
</feature>
<dbReference type="Gene3D" id="2.30.110.10">
    <property type="entry name" value="Electron Transport, Fmn-binding Protein, Chain A"/>
    <property type="match status" value="1"/>
</dbReference>
<sequence length="775" mass="87373">MTQYERDPELVNFLSKVEDLDSKRYNSSSITNPARQPLSPVNNDSPGHRNVRRANTTTTENEERRNRSANLAYRSAYNYEMTFSQENSLLIKELDLERATPNSNLNEPRPQNAKEFVISEEDYLLLQKMKASQSPNDYSCSKPSPSFRKDHRVPSRGRPRDKEIVTVQYDFDFQETARLPASRSHVQVIEDEEKPMLPIRPAKAEIVERPLRRITKPELPVPEPVKPKPPVSRSTKPTSFLSSLQDNKLTMANSHGSEVETPTKIVKNSHIDYLDSIQLKPATLSSTINNKPKPTPPSPPAKRLPRSESFIKSALNSNLTTTSKPSLPEKPQELRNAKLTVQRAKPSIPPKKVELNLALPDLRPVETSSTKQKFEHSIDLPKLRSSNRNVKKQEDDSIPEAIKNIQNLKKTKHEKPAIPQKKTFLANGLKPTAVKTDGDVSKLKNNEPEALSLRNNLKKSPPKAPERKISMPEALRRIELMKKSKTEPALEPAKELSINARLDAIIASKNLRSSNTVPEFNSVKTTAKTSDDINVSSRDEAKETKPLVHVNKNRARGPRRTSTPFRSSTVANITIMAWTSTLPVHLLNLIKNSKYVHVATCSKECIPSVALMNYIYVPGEKLFGQTDIKNDYIIFVTPENTQKFNNIKENPKVALLFHDWIIANNLSVGKESISETPTPTPVSQDEQRQSKLLNLLQELNQAELNQMSASIGGQTEIIDPGTEESKYYKDLILKANPDARAFIFEENTAVIKVRIDNARVSNNENRTMFLSNEKS</sequence>
<proteinExistence type="predicted"/>
<feature type="region of interest" description="Disordered" evidence="1">
    <location>
        <begin position="426"/>
        <end position="447"/>
    </location>
</feature>
<evidence type="ECO:0000313" key="3">
    <source>
        <dbReference type="EMBL" id="QID83126.1"/>
    </source>
</evidence>
<feature type="domain" description="Pyridoxamine 5'-phosphate oxidase N-terminal" evidence="2">
    <location>
        <begin position="588"/>
        <end position="665"/>
    </location>
</feature>
<dbReference type="Pfam" id="PF01243">
    <property type="entry name" value="PNPOx_N"/>
    <property type="match status" value="1"/>
</dbReference>
<organism evidence="3 4">
    <name type="scientific">Saccharomyces pastorianus</name>
    <name type="common">Lager yeast</name>
    <name type="synonym">Saccharomyces cerevisiae x Saccharomyces eubayanus</name>
    <dbReference type="NCBI Taxonomy" id="27292"/>
    <lineage>
        <taxon>Eukaryota</taxon>
        <taxon>Fungi</taxon>
        <taxon>Dikarya</taxon>
        <taxon>Ascomycota</taxon>
        <taxon>Saccharomycotina</taxon>
        <taxon>Saccharomycetes</taxon>
        <taxon>Saccharomycetales</taxon>
        <taxon>Saccharomycetaceae</taxon>
        <taxon>Saccharomyces</taxon>
    </lineage>
</organism>
<dbReference type="SUPFAM" id="SSF50475">
    <property type="entry name" value="FMN-binding split barrel"/>
    <property type="match status" value="1"/>
</dbReference>
<dbReference type="AlphaFoldDB" id="A0A6C1E1B7"/>